<dbReference type="Proteomes" id="UP001175227">
    <property type="component" value="Unassembled WGS sequence"/>
</dbReference>
<dbReference type="PANTHER" id="PTHR42834">
    <property type="entry name" value="ENDONUCLEASE/EXONUCLEASE/PHOSPHATASE FAMILY PROTEIN (AFU_ORTHOLOGUE AFUA_3G09210)"/>
    <property type="match status" value="1"/>
</dbReference>
<dbReference type="AlphaFoldDB" id="A0AA39P8L9"/>
<dbReference type="Pfam" id="PF03372">
    <property type="entry name" value="Exo_endo_phos"/>
    <property type="match status" value="1"/>
</dbReference>
<evidence type="ECO:0000259" key="1">
    <source>
        <dbReference type="Pfam" id="PF03372"/>
    </source>
</evidence>
<gene>
    <name evidence="2" type="ORF">IW261DRAFT_1481664</name>
</gene>
<dbReference type="SUPFAM" id="SSF56219">
    <property type="entry name" value="DNase I-like"/>
    <property type="match status" value="1"/>
</dbReference>
<keyword evidence="2" id="KW-0255">Endonuclease</keyword>
<dbReference type="InterPro" id="IPR005135">
    <property type="entry name" value="Endo/exonuclease/phosphatase"/>
</dbReference>
<feature type="domain" description="Endonuclease/exonuclease/phosphatase" evidence="1">
    <location>
        <begin position="265"/>
        <end position="561"/>
    </location>
</feature>
<evidence type="ECO:0000313" key="2">
    <source>
        <dbReference type="EMBL" id="KAK0478913.1"/>
    </source>
</evidence>
<sequence length="571" mass="61326">MFSIFLLVESTSVTDIRGTAFRSPLVGKTVSGITGVVTAKSSGFFLSGEPVNDTRVSNGIYVFGSSAVKQVDVGDSVSLSGKVAEYRSESDYFYLTEISSPIPPTQYLSSLDVGEDGWLSVPNNQSLLSTTNSTLQPDDGQLVQINSPVAINFENSYGEFWVHGDWKVTGLNGRGGLTITFGPDDIPDANPEVVMIGSPTDGTKNPTVAVGVKLSDIVGVVTYQFGFYYVLPLTAPTVIATPDYDVPPTTISSEADSCVITFGDYNVENMAPTSAHLPTVAKQISDHLLIPDILFLQEIQDNSGPTNDGVVDANLTLSTLASAMANASGLTYKFIDINPEDGKDGGQPGGNIRQAYLYNADKLELVSGMPAGTSLESLEVFANSNGLPTLSLNPGRIDPTNDAWEDSRKPLVAEWETSLGAKLFTINVHFASKGGSTSTQGDPRPPVNSPIEQRTNQVGVTSSFIKSILDIDDSANIVIAGDFNEYVQTRSVFASLQELLEDIDEAAGIADVERYTYVYDQNTEQLDHVFISSAIVKRGVEAEHIHVNNWSPSYDDRTSDHDPTVGKIRLC</sequence>
<organism evidence="2 3">
    <name type="scientific">Armillaria novae-zelandiae</name>
    <dbReference type="NCBI Taxonomy" id="153914"/>
    <lineage>
        <taxon>Eukaryota</taxon>
        <taxon>Fungi</taxon>
        <taxon>Dikarya</taxon>
        <taxon>Basidiomycota</taxon>
        <taxon>Agaricomycotina</taxon>
        <taxon>Agaricomycetes</taxon>
        <taxon>Agaricomycetidae</taxon>
        <taxon>Agaricales</taxon>
        <taxon>Marasmiineae</taxon>
        <taxon>Physalacriaceae</taxon>
        <taxon>Armillaria</taxon>
    </lineage>
</organism>
<dbReference type="InterPro" id="IPR036691">
    <property type="entry name" value="Endo/exonu/phosph_ase_sf"/>
</dbReference>
<dbReference type="Gene3D" id="3.60.10.10">
    <property type="entry name" value="Endonuclease/exonuclease/phosphatase"/>
    <property type="match status" value="1"/>
</dbReference>
<keyword evidence="2" id="KW-0540">Nuclease</keyword>
<keyword evidence="2" id="KW-0378">Hydrolase</keyword>
<name>A0AA39P8L9_9AGAR</name>
<dbReference type="CDD" id="cd04486">
    <property type="entry name" value="YhcR_OBF_like"/>
    <property type="match status" value="1"/>
</dbReference>
<comment type="caution">
    <text evidence="2">The sequence shown here is derived from an EMBL/GenBank/DDBJ whole genome shotgun (WGS) entry which is preliminary data.</text>
</comment>
<protein>
    <submittedName>
        <fullName evidence="2">Endonuclease/exonuclease/phosphatase</fullName>
    </submittedName>
</protein>
<reference evidence="2" key="1">
    <citation type="submission" date="2023-06" db="EMBL/GenBank/DDBJ databases">
        <authorList>
            <consortium name="Lawrence Berkeley National Laboratory"/>
            <person name="Ahrendt S."/>
            <person name="Sahu N."/>
            <person name="Indic B."/>
            <person name="Wong-Bajracharya J."/>
            <person name="Merenyi Z."/>
            <person name="Ke H.-M."/>
            <person name="Monk M."/>
            <person name="Kocsube S."/>
            <person name="Drula E."/>
            <person name="Lipzen A."/>
            <person name="Balint B."/>
            <person name="Henrissat B."/>
            <person name="Andreopoulos B."/>
            <person name="Martin F.M."/>
            <person name="Harder C.B."/>
            <person name="Rigling D."/>
            <person name="Ford K.L."/>
            <person name="Foster G.D."/>
            <person name="Pangilinan J."/>
            <person name="Papanicolaou A."/>
            <person name="Barry K."/>
            <person name="LaButti K."/>
            <person name="Viragh M."/>
            <person name="Koriabine M."/>
            <person name="Yan M."/>
            <person name="Riley R."/>
            <person name="Champramary S."/>
            <person name="Plett K.L."/>
            <person name="Tsai I.J."/>
            <person name="Slot J."/>
            <person name="Sipos G."/>
            <person name="Plett J."/>
            <person name="Nagy L.G."/>
            <person name="Grigoriev I.V."/>
        </authorList>
    </citation>
    <scope>NUCLEOTIDE SEQUENCE</scope>
    <source>
        <strain evidence="2">ICMP 16352</strain>
    </source>
</reference>
<keyword evidence="3" id="KW-1185">Reference proteome</keyword>
<proteinExistence type="predicted"/>
<dbReference type="PANTHER" id="PTHR42834:SF1">
    <property type="entry name" value="ENDONUCLEASE_EXONUCLEASE_PHOSPHATASE FAMILY PROTEIN (AFU_ORTHOLOGUE AFUA_3G09210)"/>
    <property type="match status" value="1"/>
</dbReference>
<dbReference type="EMBL" id="JAUEPR010000013">
    <property type="protein sequence ID" value="KAK0478913.1"/>
    <property type="molecule type" value="Genomic_DNA"/>
</dbReference>
<dbReference type="GO" id="GO:0004519">
    <property type="term" value="F:endonuclease activity"/>
    <property type="evidence" value="ECO:0007669"/>
    <property type="project" value="UniProtKB-KW"/>
</dbReference>
<evidence type="ECO:0000313" key="3">
    <source>
        <dbReference type="Proteomes" id="UP001175227"/>
    </source>
</evidence>
<accession>A0AA39P8L9</accession>